<dbReference type="EMBL" id="LT629711">
    <property type="protein sequence ID" value="SDP40269.1"/>
    <property type="molecule type" value="Genomic_DNA"/>
</dbReference>
<gene>
    <name evidence="2" type="ORF">SAMN04489867_2332</name>
</gene>
<keyword evidence="3" id="KW-1185">Reference proteome</keyword>
<organism evidence="2 3">
    <name type="scientific">Pedococcus dokdonensis</name>
    <dbReference type="NCBI Taxonomy" id="443156"/>
    <lineage>
        <taxon>Bacteria</taxon>
        <taxon>Bacillati</taxon>
        <taxon>Actinomycetota</taxon>
        <taxon>Actinomycetes</taxon>
        <taxon>Micrococcales</taxon>
        <taxon>Intrasporangiaceae</taxon>
        <taxon>Pedococcus</taxon>
    </lineage>
</organism>
<name>A0A1H0SFH7_9MICO</name>
<dbReference type="RefSeq" id="WP_091785531.1">
    <property type="nucleotide sequence ID" value="NZ_LT629711.1"/>
</dbReference>
<sequence length="368" mass="36059">MSRPTARLGARGLRRVALTVGALGLVAALGATPALAFWSTSGTATAGATARTLATPAAPAVGTATQTSLVVSGTLPAAAAQVTGTAYTVKRGSTTLGCSLPSSGAYSCTDTGLTGGQTYSYTVVATLGAWTAASAATTGSTLCSSADSLAVSAPATVTAGTSFDVDLTRRNCDGSTDTSFYSWGTVTLTGPSASPSGKAWTYTSTVLFWAGQATTTVRLYAAETTAITASYQGITGSSAPITVQAAAARNFMLLDARSKGAAVTLTCAALSDPSTARSCSASNPGQNGNHAWTAIPQLVDTWGNVATTPTALTVTADPSTGANGTVVIPAGSSASAAPGFSVQIGNGATISIAVTAPGLSTLTVTGAR</sequence>
<accession>A0A1H0SFH7</accession>
<evidence type="ECO:0000313" key="3">
    <source>
        <dbReference type="Proteomes" id="UP000199077"/>
    </source>
</evidence>
<reference evidence="3" key="1">
    <citation type="submission" date="2016-10" db="EMBL/GenBank/DDBJ databases">
        <authorList>
            <person name="Varghese N."/>
            <person name="Submissions S."/>
        </authorList>
    </citation>
    <scope>NUCLEOTIDE SEQUENCE [LARGE SCALE GENOMIC DNA]</scope>
    <source>
        <strain evidence="3">DSM 22329</strain>
    </source>
</reference>
<dbReference type="Proteomes" id="UP000199077">
    <property type="component" value="Chromosome I"/>
</dbReference>
<evidence type="ECO:0000259" key="1">
    <source>
        <dbReference type="PROSITE" id="PS50853"/>
    </source>
</evidence>
<dbReference type="OrthoDB" id="9862309at2"/>
<dbReference type="PROSITE" id="PS50853">
    <property type="entry name" value="FN3"/>
    <property type="match status" value="1"/>
</dbReference>
<evidence type="ECO:0000313" key="2">
    <source>
        <dbReference type="EMBL" id="SDP40269.1"/>
    </source>
</evidence>
<proteinExistence type="predicted"/>
<dbReference type="AlphaFoldDB" id="A0A1H0SFH7"/>
<protein>
    <recommendedName>
        <fullName evidence="1">Fibronectin type-III domain-containing protein</fullName>
    </recommendedName>
</protein>
<dbReference type="STRING" id="443156.SAMN04489867_2332"/>
<dbReference type="InterPro" id="IPR003961">
    <property type="entry name" value="FN3_dom"/>
</dbReference>
<feature type="domain" description="Fibronectin type-III" evidence="1">
    <location>
        <begin position="55"/>
        <end position="141"/>
    </location>
</feature>